<evidence type="ECO:0000313" key="3">
    <source>
        <dbReference type="Proteomes" id="UP001374535"/>
    </source>
</evidence>
<dbReference type="PROSITE" id="PS50082">
    <property type="entry name" value="WD_REPEATS_2"/>
    <property type="match status" value="1"/>
</dbReference>
<gene>
    <name evidence="2" type="ORF">V8G54_000870</name>
</gene>
<evidence type="ECO:0000256" key="1">
    <source>
        <dbReference type="PROSITE-ProRule" id="PRU00221"/>
    </source>
</evidence>
<dbReference type="EMBL" id="CP144700">
    <property type="protein sequence ID" value="WVZ22326.1"/>
    <property type="molecule type" value="Genomic_DNA"/>
</dbReference>
<dbReference type="InterPro" id="IPR019775">
    <property type="entry name" value="WD40_repeat_CS"/>
</dbReference>
<keyword evidence="3" id="KW-1185">Reference proteome</keyword>
<evidence type="ECO:0000313" key="2">
    <source>
        <dbReference type="EMBL" id="WVZ22326.1"/>
    </source>
</evidence>
<accession>A0AAQ3P790</accession>
<dbReference type="Proteomes" id="UP001374535">
    <property type="component" value="Chromosome 1"/>
</dbReference>
<dbReference type="InterPro" id="IPR001680">
    <property type="entry name" value="WD40_rpt"/>
</dbReference>
<organism evidence="2 3">
    <name type="scientific">Vigna mungo</name>
    <name type="common">Black gram</name>
    <name type="synonym">Phaseolus mungo</name>
    <dbReference type="NCBI Taxonomy" id="3915"/>
    <lineage>
        <taxon>Eukaryota</taxon>
        <taxon>Viridiplantae</taxon>
        <taxon>Streptophyta</taxon>
        <taxon>Embryophyta</taxon>
        <taxon>Tracheophyta</taxon>
        <taxon>Spermatophyta</taxon>
        <taxon>Magnoliopsida</taxon>
        <taxon>eudicotyledons</taxon>
        <taxon>Gunneridae</taxon>
        <taxon>Pentapetalae</taxon>
        <taxon>rosids</taxon>
        <taxon>fabids</taxon>
        <taxon>Fabales</taxon>
        <taxon>Fabaceae</taxon>
        <taxon>Papilionoideae</taxon>
        <taxon>50 kb inversion clade</taxon>
        <taxon>NPAAA clade</taxon>
        <taxon>indigoferoid/millettioid clade</taxon>
        <taxon>Phaseoleae</taxon>
        <taxon>Vigna</taxon>
    </lineage>
</organism>
<protein>
    <submittedName>
        <fullName evidence="2">Uncharacterized protein</fullName>
    </submittedName>
</protein>
<dbReference type="PROSITE" id="PS00678">
    <property type="entry name" value="WD_REPEATS_1"/>
    <property type="match status" value="1"/>
</dbReference>
<reference evidence="2 3" key="1">
    <citation type="journal article" date="2023" name="Life. Sci Alliance">
        <title>Evolutionary insights into 3D genome organization and epigenetic landscape of Vigna mungo.</title>
        <authorList>
            <person name="Junaid A."/>
            <person name="Singh B."/>
            <person name="Bhatia S."/>
        </authorList>
    </citation>
    <scope>NUCLEOTIDE SEQUENCE [LARGE SCALE GENOMIC DNA]</scope>
    <source>
        <strain evidence="2">Urdbean</strain>
    </source>
</reference>
<keyword evidence="1" id="KW-0853">WD repeat</keyword>
<feature type="repeat" description="WD" evidence="1">
    <location>
        <begin position="78"/>
        <end position="102"/>
    </location>
</feature>
<dbReference type="AlphaFoldDB" id="A0AAQ3P790"/>
<sequence>MSRLRCFFSTFIRDLDRSHLLLHGFLDGVNNFLRREIPQSLGHLRSLQYLFHSTFLIRYLVIKNRFFSDAQVLAANGAIAESPDGLIVVSAGADETLRFWNVLGHLAYFFYVGSYATMSQTQRMLLHQLKHNSA</sequence>
<name>A0AAQ3P790_VIGMU</name>
<proteinExistence type="predicted"/>